<proteinExistence type="predicted"/>
<name>A0ABT0DAK5_9HYPH</name>
<sequence>MRSEIYEVVGGNGPASGAWQVAHNGKAGMDYSTKEAAFEAAVAAASLAIRDGAEVSIVVQGSAEAGRPTRDLADLT</sequence>
<comment type="caution">
    <text evidence="1">The sequence shown here is derived from an EMBL/GenBank/DDBJ whole genome shotgun (WGS) entry which is preliminary data.</text>
</comment>
<protein>
    <submittedName>
        <fullName evidence="1">DUF2188 domain-containing protein</fullName>
    </submittedName>
</protein>
<reference evidence="1 2" key="1">
    <citation type="submission" date="2022-04" db="EMBL/GenBank/DDBJ databases">
        <authorList>
            <person name="Grouzdev D.S."/>
            <person name="Pantiukh K.S."/>
            <person name="Krutkina M.S."/>
        </authorList>
    </citation>
    <scope>NUCLEOTIDE SEQUENCE [LARGE SCALE GENOMIC DNA]</scope>
    <source>
        <strain evidence="1 2">6x-1</strain>
    </source>
</reference>
<organism evidence="1 2">
    <name type="scientific">Ancylobacter crimeensis</name>
    <dbReference type="NCBI Taxonomy" id="2579147"/>
    <lineage>
        <taxon>Bacteria</taxon>
        <taxon>Pseudomonadati</taxon>
        <taxon>Pseudomonadota</taxon>
        <taxon>Alphaproteobacteria</taxon>
        <taxon>Hyphomicrobiales</taxon>
        <taxon>Xanthobacteraceae</taxon>
        <taxon>Ancylobacter</taxon>
    </lineage>
</organism>
<gene>
    <name evidence="1" type="ORF">MWN34_08460</name>
</gene>
<accession>A0ABT0DAK5</accession>
<dbReference type="Proteomes" id="UP001203284">
    <property type="component" value="Unassembled WGS sequence"/>
</dbReference>
<dbReference type="RefSeq" id="WP_247028469.1">
    <property type="nucleotide sequence ID" value="NZ_JALKCH010000005.1"/>
</dbReference>
<dbReference type="EMBL" id="JALKCH010000005">
    <property type="protein sequence ID" value="MCK0196944.1"/>
    <property type="molecule type" value="Genomic_DNA"/>
</dbReference>
<evidence type="ECO:0000313" key="2">
    <source>
        <dbReference type="Proteomes" id="UP001203284"/>
    </source>
</evidence>
<evidence type="ECO:0000313" key="1">
    <source>
        <dbReference type="EMBL" id="MCK0196944.1"/>
    </source>
</evidence>
<keyword evidence="2" id="KW-1185">Reference proteome</keyword>